<feature type="chain" id="PRO_5003180703" evidence="2">
    <location>
        <begin position="17"/>
        <end position="82"/>
    </location>
</feature>
<dbReference type="VEuPathDB" id="FungiDB:GLRG_08177"/>
<organism evidence="4">
    <name type="scientific">Colletotrichum graminicola (strain M1.001 / M2 / FGSC 10212)</name>
    <name type="common">Maize anthracnose fungus</name>
    <name type="synonym">Glomerella graminicola</name>
    <dbReference type="NCBI Taxonomy" id="645133"/>
    <lineage>
        <taxon>Eukaryota</taxon>
        <taxon>Fungi</taxon>
        <taxon>Dikarya</taxon>
        <taxon>Ascomycota</taxon>
        <taxon>Pezizomycotina</taxon>
        <taxon>Sordariomycetes</taxon>
        <taxon>Hypocreomycetidae</taxon>
        <taxon>Glomerellales</taxon>
        <taxon>Glomerellaceae</taxon>
        <taxon>Colletotrichum</taxon>
        <taxon>Colletotrichum graminicola species complex</taxon>
    </lineage>
</organism>
<proteinExistence type="predicted"/>
<keyword evidence="4" id="KW-1185">Reference proteome</keyword>
<gene>
    <name evidence="3" type="ORF">GLRG_08177</name>
</gene>
<evidence type="ECO:0000256" key="2">
    <source>
        <dbReference type="SAM" id="SignalP"/>
    </source>
</evidence>
<dbReference type="Proteomes" id="UP000008782">
    <property type="component" value="Unassembled WGS sequence"/>
</dbReference>
<evidence type="ECO:0000313" key="3">
    <source>
        <dbReference type="EMBL" id="EFQ33033.1"/>
    </source>
</evidence>
<sequence>MKLLSIITLFSVLAVTAPTARELSASVEKREVGEVSTDYIFTDDPSEGSKTGQKKREVGEVSTDYIFTDDPSDGSKTSQKKR</sequence>
<dbReference type="HOGENOM" id="CLU_2589628_0_0_1"/>
<reference evidence="4" key="1">
    <citation type="journal article" date="2012" name="Nat. Genet.">
        <title>Lifestyle transitions in plant pathogenic Colletotrichum fungi deciphered by genome and transcriptome analyses.</title>
        <authorList>
            <person name="O'Connell R.J."/>
            <person name="Thon M.R."/>
            <person name="Hacquard S."/>
            <person name="Amyotte S.G."/>
            <person name="Kleemann J."/>
            <person name="Torres M.F."/>
            <person name="Damm U."/>
            <person name="Buiate E.A."/>
            <person name="Epstein L."/>
            <person name="Alkan N."/>
            <person name="Altmueller J."/>
            <person name="Alvarado-Balderrama L."/>
            <person name="Bauser C.A."/>
            <person name="Becker C."/>
            <person name="Birren B.W."/>
            <person name="Chen Z."/>
            <person name="Choi J."/>
            <person name="Crouch J.A."/>
            <person name="Duvick J.P."/>
            <person name="Farman M.A."/>
            <person name="Gan P."/>
            <person name="Heiman D."/>
            <person name="Henrissat B."/>
            <person name="Howard R.J."/>
            <person name="Kabbage M."/>
            <person name="Koch C."/>
            <person name="Kracher B."/>
            <person name="Kubo Y."/>
            <person name="Law A.D."/>
            <person name="Lebrun M.-H."/>
            <person name="Lee Y.-H."/>
            <person name="Miyara I."/>
            <person name="Moore N."/>
            <person name="Neumann U."/>
            <person name="Nordstroem K."/>
            <person name="Panaccione D.G."/>
            <person name="Panstruga R."/>
            <person name="Place M."/>
            <person name="Proctor R.H."/>
            <person name="Prusky D."/>
            <person name="Rech G."/>
            <person name="Reinhardt R."/>
            <person name="Rollins J.A."/>
            <person name="Rounsley S."/>
            <person name="Schardl C.L."/>
            <person name="Schwartz D.C."/>
            <person name="Shenoy N."/>
            <person name="Shirasu K."/>
            <person name="Sikhakolli U.R."/>
            <person name="Stueber K."/>
            <person name="Sukno S.A."/>
            <person name="Sweigard J.A."/>
            <person name="Takano Y."/>
            <person name="Takahara H."/>
            <person name="Trail F."/>
            <person name="van der Does H.C."/>
            <person name="Voll L.M."/>
            <person name="Will I."/>
            <person name="Young S."/>
            <person name="Zeng Q."/>
            <person name="Zhang J."/>
            <person name="Zhou S."/>
            <person name="Dickman M.B."/>
            <person name="Schulze-Lefert P."/>
            <person name="Ver Loren van Themaat E."/>
            <person name="Ma L.-J."/>
            <person name="Vaillancourt L.J."/>
        </authorList>
    </citation>
    <scope>NUCLEOTIDE SEQUENCE [LARGE SCALE GENOMIC DNA]</scope>
    <source>
        <strain evidence="4">M1.001 / M2 / FGSC 10212</strain>
    </source>
</reference>
<dbReference type="AlphaFoldDB" id="E3QQ95"/>
<feature type="region of interest" description="Disordered" evidence="1">
    <location>
        <begin position="40"/>
        <end position="82"/>
    </location>
</feature>
<keyword evidence="2" id="KW-0732">Signal</keyword>
<dbReference type="GeneID" id="24413542"/>
<accession>E3QQ95</accession>
<dbReference type="OrthoDB" id="4853725at2759"/>
<protein>
    <submittedName>
        <fullName evidence="3">Uncharacterized protein</fullName>
    </submittedName>
</protein>
<evidence type="ECO:0000313" key="4">
    <source>
        <dbReference type="Proteomes" id="UP000008782"/>
    </source>
</evidence>
<dbReference type="EMBL" id="GG697366">
    <property type="protein sequence ID" value="EFQ33033.1"/>
    <property type="molecule type" value="Genomic_DNA"/>
</dbReference>
<feature type="signal peptide" evidence="2">
    <location>
        <begin position="1"/>
        <end position="16"/>
    </location>
</feature>
<dbReference type="RefSeq" id="XP_008097053.1">
    <property type="nucleotide sequence ID" value="XM_008098862.1"/>
</dbReference>
<name>E3QQ95_COLGM</name>
<evidence type="ECO:0000256" key="1">
    <source>
        <dbReference type="SAM" id="MobiDB-lite"/>
    </source>
</evidence>
<dbReference type="eggNOG" id="ENOG502T5MQ">
    <property type="taxonomic scope" value="Eukaryota"/>
</dbReference>